<sequence length="415" mass="47821">MFRSVLIKPFKYLNSKNQIYISCLNKYNITQKISFRDYTTSNDSRNDIIFQESTIPKNIIFKLELMVKKHNELRSYLENNQTLPQSEIKKITKDLSEITEPVQYFTIVKSKLTELSELQQLMETENDQDSREMIKQDFNEISENLKQYEKSLLYSLLPSNKDDNGNAIVEIRAGTGGSEAQLFALDMLKMYQNYADYKGWTFDPMDISYTDVGGCRDATLSISGRGVFGYLKHESGVHRVQRIPDTETQGRIHTSTITVAILPEPKEVDLQIHDRDLKIDVYRSSGNGGQSVNTTDSAVRITHLPTGTVVCMQDERSQLQNRSKAMKVLRARLYEQERQRLESERTDARNSQIGTASRSERIRTYNYPQDRITDHRVNITSKNLTGVMSGECLDSFLEEILVQFQTKDLENLINQ</sequence>
<dbReference type="InParanoid" id="A0A151Z2X2"/>
<dbReference type="InterPro" id="IPR005139">
    <property type="entry name" value="PCRF"/>
</dbReference>
<dbReference type="OMA" id="ECQQSRS"/>
<evidence type="ECO:0000313" key="6">
    <source>
        <dbReference type="EMBL" id="KYQ88299.1"/>
    </source>
</evidence>
<name>A0A151Z2X2_TIELA</name>
<protein>
    <submittedName>
        <fullName evidence="6">Peptide chain release factor 1</fullName>
    </submittedName>
</protein>
<dbReference type="InterPro" id="IPR050057">
    <property type="entry name" value="Prokaryotic/Mito_RF"/>
</dbReference>
<dbReference type="GO" id="GO:0005737">
    <property type="term" value="C:cytoplasm"/>
    <property type="evidence" value="ECO:0007669"/>
    <property type="project" value="UniProtKB-ARBA"/>
</dbReference>
<dbReference type="PROSITE" id="PS00745">
    <property type="entry name" value="RF_PROK_I"/>
    <property type="match status" value="1"/>
</dbReference>
<dbReference type="FunCoup" id="A0A151Z2X2">
    <property type="interactions" value="592"/>
</dbReference>
<dbReference type="OrthoDB" id="2019491at2759"/>
<dbReference type="AlphaFoldDB" id="A0A151Z2X2"/>
<dbReference type="NCBIfam" id="NF001859">
    <property type="entry name" value="PRK00591.1"/>
    <property type="match status" value="1"/>
</dbReference>
<dbReference type="NCBIfam" id="TIGR00019">
    <property type="entry name" value="prfA"/>
    <property type="match status" value="1"/>
</dbReference>
<keyword evidence="7" id="KW-1185">Reference proteome</keyword>
<accession>A0A151Z2X2</accession>
<dbReference type="FunFam" id="3.30.70.1660:FF:000002">
    <property type="entry name" value="Peptide chain release factor 1"/>
    <property type="match status" value="1"/>
</dbReference>
<evidence type="ECO:0000256" key="3">
    <source>
        <dbReference type="ARBA" id="ARBA00022917"/>
    </source>
</evidence>
<dbReference type="Gene3D" id="6.10.140.1950">
    <property type="match status" value="1"/>
</dbReference>
<dbReference type="PANTHER" id="PTHR43804">
    <property type="entry name" value="LD18447P"/>
    <property type="match status" value="1"/>
</dbReference>
<dbReference type="PANTHER" id="PTHR43804:SF7">
    <property type="entry name" value="LD18447P"/>
    <property type="match status" value="1"/>
</dbReference>
<reference evidence="6 7" key="1">
    <citation type="submission" date="2015-12" db="EMBL/GenBank/DDBJ databases">
        <title>Dictyostelia acquired genes for synthesis and detection of signals that induce cell-type specialization by lateral gene transfer from prokaryotes.</title>
        <authorList>
            <person name="Gloeckner G."/>
            <person name="Schaap P."/>
        </authorList>
    </citation>
    <scope>NUCLEOTIDE SEQUENCE [LARGE SCALE GENOMIC DNA]</scope>
    <source>
        <strain evidence="6 7">TK</strain>
    </source>
</reference>
<dbReference type="InterPro" id="IPR004373">
    <property type="entry name" value="RF-1"/>
</dbReference>
<dbReference type="Pfam" id="PF03462">
    <property type="entry name" value="PCRF"/>
    <property type="match status" value="1"/>
</dbReference>
<feature type="coiled-coil region" evidence="4">
    <location>
        <begin position="108"/>
        <end position="151"/>
    </location>
</feature>
<gene>
    <name evidence="6" type="ORF">DLAC_10994</name>
</gene>
<evidence type="ECO:0000256" key="4">
    <source>
        <dbReference type="SAM" id="Coils"/>
    </source>
</evidence>
<dbReference type="Gene3D" id="3.30.160.20">
    <property type="match status" value="1"/>
</dbReference>
<keyword evidence="2" id="KW-0488">Methylation</keyword>
<comment type="caution">
    <text evidence="6">The sequence shown here is derived from an EMBL/GenBank/DDBJ whole genome shotgun (WGS) entry which is preliminary data.</text>
</comment>
<dbReference type="Gene3D" id="3.30.70.1660">
    <property type="match status" value="1"/>
</dbReference>
<dbReference type="Pfam" id="PF00472">
    <property type="entry name" value="RF-1"/>
    <property type="match status" value="1"/>
</dbReference>
<dbReference type="STRING" id="361077.A0A151Z2X2"/>
<keyword evidence="4" id="KW-0175">Coiled coil</keyword>
<dbReference type="SUPFAM" id="SSF75620">
    <property type="entry name" value="Release factor"/>
    <property type="match status" value="1"/>
</dbReference>
<keyword evidence="3" id="KW-0648">Protein biosynthesis</keyword>
<proteinExistence type="inferred from homology"/>
<dbReference type="EMBL" id="LODT01000051">
    <property type="protein sequence ID" value="KYQ88299.1"/>
    <property type="molecule type" value="Genomic_DNA"/>
</dbReference>
<evidence type="ECO:0000313" key="7">
    <source>
        <dbReference type="Proteomes" id="UP000076078"/>
    </source>
</evidence>
<dbReference type="SMART" id="SM00937">
    <property type="entry name" value="PCRF"/>
    <property type="match status" value="1"/>
</dbReference>
<organism evidence="6 7">
    <name type="scientific">Tieghemostelium lacteum</name>
    <name type="common">Slime mold</name>
    <name type="synonym">Dictyostelium lacteum</name>
    <dbReference type="NCBI Taxonomy" id="361077"/>
    <lineage>
        <taxon>Eukaryota</taxon>
        <taxon>Amoebozoa</taxon>
        <taxon>Evosea</taxon>
        <taxon>Eumycetozoa</taxon>
        <taxon>Dictyostelia</taxon>
        <taxon>Dictyosteliales</taxon>
        <taxon>Raperosteliaceae</taxon>
        <taxon>Tieghemostelium</taxon>
    </lineage>
</organism>
<dbReference type="InterPro" id="IPR045853">
    <property type="entry name" value="Pep_chain_release_fac_I_sf"/>
</dbReference>
<evidence type="ECO:0000256" key="1">
    <source>
        <dbReference type="ARBA" id="ARBA00010835"/>
    </source>
</evidence>
<evidence type="ECO:0000259" key="5">
    <source>
        <dbReference type="PROSITE" id="PS00745"/>
    </source>
</evidence>
<dbReference type="Proteomes" id="UP000076078">
    <property type="component" value="Unassembled WGS sequence"/>
</dbReference>
<dbReference type="InterPro" id="IPR000352">
    <property type="entry name" value="Pep_chain_release_fac_I"/>
</dbReference>
<dbReference type="GO" id="GO:0016149">
    <property type="term" value="F:translation release factor activity, codon specific"/>
    <property type="evidence" value="ECO:0007669"/>
    <property type="project" value="InterPro"/>
</dbReference>
<comment type="similarity">
    <text evidence="1">Belongs to the prokaryotic/mitochondrial release factor family.</text>
</comment>
<evidence type="ECO:0000256" key="2">
    <source>
        <dbReference type="ARBA" id="ARBA00022481"/>
    </source>
</evidence>
<feature type="domain" description="Prokaryotic-type class I peptide chain release factors" evidence="5">
    <location>
        <begin position="283"/>
        <end position="299"/>
    </location>
</feature>
<dbReference type="FunFam" id="3.30.160.20:FF:000004">
    <property type="entry name" value="Peptide chain release factor 1"/>
    <property type="match status" value="1"/>
</dbReference>